<dbReference type="GO" id="GO:0009982">
    <property type="term" value="F:pseudouridine synthase activity"/>
    <property type="evidence" value="ECO:0007669"/>
    <property type="project" value="InterPro"/>
</dbReference>
<dbReference type="Proteomes" id="UP000295560">
    <property type="component" value="Unassembled WGS sequence"/>
</dbReference>
<dbReference type="GO" id="GO:0003723">
    <property type="term" value="F:RNA binding"/>
    <property type="evidence" value="ECO:0007669"/>
    <property type="project" value="InterPro"/>
</dbReference>
<dbReference type="GO" id="GO:0140098">
    <property type="term" value="F:catalytic activity, acting on RNA"/>
    <property type="evidence" value="ECO:0007669"/>
    <property type="project" value="UniProtKB-ARBA"/>
</dbReference>
<organism evidence="6 7">
    <name type="scientific">Pseudonocardia endophytica</name>
    <dbReference type="NCBI Taxonomy" id="401976"/>
    <lineage>
        <taxon>Bacteria</taxon>
        <taxon>Bacillati</taxon>
        <taxon>Actinomycetota</taxon>
        <taxon>Actinomycetes</taxon>
        <taxon>Pseudonocardiales</taxon>
        <taxon>Pseudonocardiaceae</taxon>
        <taxon>Pseudonocardia</taxon>
    </lineage>
</organism>
<dbReference type="CDD" id="cd02869">
    <property type="entry name" value="PseudoU_synth_RluA_like"/>
    <property type="match status" value="1"/>
</dbReference>
<protein>
    <recommendedName>
        <fullName evidence="3">RNA pseudouridylate synthase</fullName>
    </recommendedName>
    <alternativeName>
        <fullName evidence="4">RNA-uridine isomerase</fullName>
    </alternativeName>
</protein>
<dbReference type="PROSITE" id="PS01129">
    <property type="entry name" value="PSI_RLU"/>
    <property type="match status" value="1"/>
</dbReference>
<evidence type="ECO:0000313" key="6">
    <source>
        <dbReference type="EMBL" id="TCK26677.1"/>
    </source>
</evidence>
<dbReference type="EMBL" id="SMFZ01000001">
    <property type="protein sequence ID" value="TCK26677.1"/>
    <property type="molecule type" value="Genomic_DNA"/>
</dbReference>
<evidence type="ECO:0000313" key="7">
    <source>
        <dbReference type="Proteomes" id="UP000295560"/>
    </source>
</evidence>
<dbReference type="InterPro" id="IPR006145">
    <property type="entry name" value="PsdUridine_synth_RsuA/RluA"/>
</dbReference>
<gene>
    <name evidence="6" type="ORF">EV378_2518</name>
</gene>
<accession>A0A4R1HVA6</accession>
<evidence type="ECO:0000256" key="1">
    <source>
        <dbReference type="ARBA" id="ARBA00000073"/>
    </source>
</evidence>
<dbReference type="InterPro" id="IPR050188">
    <property type="entry name" value="RluA_PseudoU_synthase"/>
</dbReference>
<keyword evidence="7" id="KW-1185">Reference proteome</keyword>
<name>A0A4R1HVA6_PSEEN</name>
<dbReference type="AlphaFoldDB" id="A0A4R1HVA6"/>
<evidence type="ECO:0000256" key="4">
    <source>
        <dbReference type="ARBA" id="ARBA00033164"/>
    </source>
</evidence>
<evidence type="ECO:0000259" key="5">
    <source>
        <dbReference type="Pfam" id="PF00849"/>
    </source>
</evidence>
<dbReference type="PANTHER" id="PTHR21600:SF87">
    <property type="entry name" value="RNA PSEUDOURIDYLATE SYNTHASE DOMAIN-CONTAINING PROTEIN 1"/>
    <property type="match status" value="1"/>
</dbReference>
<dbReference type="Gene3D" id="3.30.2350.10">
    <property type="entry name" value="Pseudouridine synthase"/>
    <property type="match status" value="1"/>
</dbReference>
<evidence type="ECO:0000256" key="2">
    <source>
        <dbReference type="ARBA" id="ARBA00010876"/>
    </source>
</evidence>
<comment type="similarity">
    <text evidence="2">Belongs to the pseudouridine synthase RluA family.</text>
</comment>
<sequence>MRERVVLWEDDAVLAVDKPYGLSVMGERHDTDLITMAADDGESLQWVNRIDKVTSGVVLLAKTKAAHAELTRRFAKRTVDKSYLAICRPGGFATEATIDLPLLTAGSGRVRVAAERGDIRFDEAAARWHADGDLLPRKNYPSTTECRALWDDGDDVVVLAHPVTGRRHQIRVHLAWVGHTIVGDPLFRPKSAPPAPRCHLHSLALSLDGPNGRIDVRAEPDAGFWDPVAGRLDPRELLQAV</sequence>
<dbReference type="PANTHER" id="PTHR21600">
    <property type="entry name" value="MITOCHONDRIAL RNA PSEUDOURIDINE SYNTHASE"/>
    <property type="match status" value="1"/>
</dbReference>
<comment type="caution">
    <text evidence="6">The sequence shown here is derived from an EMBL/GenBank/DDBJ whole genome shotgun (WGS) entry which is preliminary data.</text>
</comment>
<evidence type="ECO:0000256" key="3">
    <source>
        <dbReference type="ARBA" id="ARBA00031870"/>
    </source>
</evidence>
<dbReference type="SUPFAM" id="SSF55120">
    <property type="entry name" value="Pseudouridine synthase"/>
    <property type="match status" value="1"/>
</dbReference>
<proteinExistence type="inferred from homology"/>
<feature type="domain" description="Pseudouridine synthase RsuA/RluA-like" evidence="5">
    <location>
        <begin position="13"/>
        <end position="175"/>
    </location>
</feature>
<comment type="catalytic activity">
    <reaction evidence="1">
        <text>a uridine in RNA = a pseudouridine in RNA</text>
        <dbReference type="Rhea" id="RHEA:48348"/>
        <dbReference type="Rhea" id="RHEA-COMP:12068"/>
        <dbReference type="Rhea" id="RHEA-COMP:12069"/>
        <dbReference type="ChEBI" id="CHEBI:65314"/>
        <dbReference type="ChEBI" id="CHEBI:65315"/>
    </reaction>
</comment>
<dbReference type="Pfam" id="PF00849">
    <property type="entry name" value="PseudoU_synth_2"/>
    <property type="match status" value="1"/>
</dbReference>
<dbReference type="GO" id="GO:0000455">
    <property type="term" value="P:enzyme-directed rRNA pseudouridine synthesis"/>
    <property type="evidence" value="ECO:0007669"/>
    <property type="project" value="TreeGrafter"/>
</dbReference>
<dbReference type="OrthoDB" id="9807829at2"/>
<reference evidence="6 7" key="1">
    <citation type="submission" date="2019-03" db="EMBL/GenBank/DDBJ databases">
        <title>Sequencing the genomes of 1000 actinobacteria strains.</title>
        <authorList>
            <person name="Klenk H.-P."/>
        </authorList>
    </citation>
    <scope>NUCLEOTIDE SEQUENCE [LARGE SCALE GENOMIC DNA]</scope>
    <source>
        <strain evidence="6 7">DSM 44969</strain>
    </source>
</reference>
<dbReference type="InterPro" id="IPR006224">
    <property type="entry name" value="PsdUridine_synth_RluA-like_CS"/>
</dbReference>
<dbReference type="InterPro" id="IPR020103">
    <property type="entry name" value="PsdUridine_synth_cat_dom_sf"/>
</dbReference>